<dbReference type="GO" id="GO:0035556">
    <property type="term" value="P:intracellular signal transduction"/>
    <property type="evidence" value="ECO:0007669"/>
    <property type="project" value="InterPro"/>
</dbReference>
<evidence type="ECO:0000313" key="4">
    <source>
        <dbReference type="Proteomes" id="UP001204953"/>
    </source>
</evidence>
<dbReference type="NCBIfam" id="TIGR00229">
    <property type="entry name" value="sensory_box"/>
    <property type="match status" value="1"/>
</dbReference>
<dbReference type="CDD" id="cd00130">
    <property type="entry name" value="PAS"/>
    <property type="match status" value="1"/>
</dbReference>
<dbReference type="GO" id="GO:0006171">
    <property type="term" value="P:cAMP biosynthetic process"/>
    <property type="evidence" value="ECO:0007669"/>
    <property type="project" value="TreeGrafter"/>
</dbReference>
<dbReference type="PANTHER" id="PTHR43081:SF1">
    <property type="entry name" value="ADENYLATE CYCLASE, TERMINAL-DIFFERENTIATION SPECIFIC"/>
    <property type="match status" value="1"/>
</dbReference>
<dbReference type="SUPFAM" id="SSF55781">
    <property type="entry name" value="GAF domain-like"/>
    <property type="match status" value="2"/>
</dbReference>
<dbReference type="Pfam" id="PF01590">
    <property type="entry name" value="GAF"/>
    <property type="match status" value="1"/>
</dbReference>
<evidence type="ECO:0000256" key="1">
    <source>
        <dbReference type="ARBA" id="ARBA00005381"/>
    </source>
</evidence>
<dbReference type="SMART" id="SM00044">
    <property type="entry name" value="CYCc"/>
    <property type="match status" value="1"/>
</dbReference>
<dbReference type="Pfam" id="PF00211">
    <property type="entry name" value="Guanylate_cyc"/>
    <property type="match status" value="1"/>
</dbReference>
<dbReference type="InterPro" id="IPR001054">
    <property type="entry name" value="A/G_cyclase"/>
</dbReference>
<dbReference type="CDD" id="cd07302">
    <property type="entry name" value="CHD"/>
    <property type="match status" value="1"/>
</dbReference>
<dbReference type="Pfam" id="PF13188">
    <property type="entry name" value="PAS_8"/>
    <property type="match status" value="1"/>
</dbReference>
<comment type="caution">
    <text evidence="3">The sequence shown here is derived from an EMBL/GenBank/DDBJ whole genome shotgun (WGS) entry which is preliminary data.</text>
</comment>
<dbReference type="SMART" id="SM00091">
    <property type="entry name" value="PAS"/>
    <property type="match status" value="1"/>
</dbReference>
<dbReference type="InterPro" id="IPR029787">
    <property type="entry name" value="Nucleotide_cyclase"/>
</dbReference>
<dbReference type="PANTHER" id="PTHR43081">
    <property type="entry name" value="ADENYLATE CYCLASE, TERMINAL-DIFFERENTIATION SPECIFIC-RELATED"/>
    <property type="match status" value="1"/>
</dbReference>
<dbReference type="EMBL" id="JAMZMM010000234">
    <property type="protein sequence ID" value="MCP2730727.1"/>
    <property type="molecule type" value="Genomic_DNA"/>
</dbReference>
<dbReference type="Gene3D" id="3.30.450.20">
    <property type="entry name" value="PAS domain"/>
    <property type="match status" value="1"/>
</dbReference>
<dbReference type="SMART" id="SM00065">
    <property type="entry name" value="GAF"/>
    <property type="match status" value="2"/>
</dbReference>
<name>A0AAE3KTP2_9CYAN</name>
<keyword evidence="4" id="KW-1185">Reference proteome</keyword>
<dbReference type="InterPro" id="IPR029016">
    <property type="entry name" value="GAF-like_dom_sf"/>
</dbReference>
<dbReference type="SUPFAM" id="SSF55785">
    <property type="entry name" value="PYP-like sensor domain (PAS domain)"/>
    <property type="match status" value="1"/>
</dbReference>
<dbReference type="RefSeq" id="WP_254013481.1">
    <property type="nucleotide sequence ID" value="NZ_JAMZMM010000234.1"/>
</dbReference>
<feature type="domain" description="Guanylate cyclase" evidence="2">
    <location>
        <begin position="518"/>
        <end position="646"/>
    </location>
</feature>
<dbReference type="GO" id="GO:0004016">
    <property type="term" value="F:adenylate cyclase activity"/>
    <property type="evidence" value="ECO:0007669"/>
    <property type="project" value="UniProtKB-ARBA"/>
</dbReference>
<evidence type="ECO:0000259" key="2">
    <source>
        <dbReference type="PROSITE" id="PS50125"/>
    </source>
</evidence>
<protein>
    <submittedName>
        <fullName evidence="3">Adenylate/guanylate cyclase domain-containing protein</fullName>
    </submittedName>
</protein>
<dbReference type="SUPFAM" id="SSF55073">
    <property type="entry name" value="Nucleotide cyclase"/>
    <property type="match status" value="1"/>
</dbReference>
<reference evidence="3" key="1">
    <citation type="submission" date="2022-06" db="EMBL/GenBank/DDBJ databases">
        <title>New cyanobacteria of genus Symplocastrum in benthos of Lake Baikal.</title>
        <authorList>
            <person name="Sorokovikova E."/>
            <person name="Tikhonova I."/>
            <person name="Krasnopeev A."/>
            <person name="Evseev P."/>
            <person name="Gladkikh A."/>
            <person name="Belykh O."/>
        </authorList>
    </citation>
    <scope>NUCLEOTIDE SEQUENCE</scope>
    <source>
        <strain evidence="3">BBK-W-15</strain>
    </source>
</reference>
<proteinExistence type="inferred from homology"/>
<dbReference type="Gene3D" id="3.30.70.1230">
    <property type="entry name" value="Nucleotide cyclase"/>
    <property type="match status" value="1"/>
</dbReference>
<dbReference type="InterPro" id="IPR050697">
    <property type="entry name" value="Adenylyl/Guanylyl_Cyclase_3/4"/>
</dbReference>
<comment type="similarity">
    <text evidence="1">Belongs to the adenylyl cyclase class-3 family.</text>
</comment>
<gene>
    <name evidence="3" type="ORF">NJ959_20060</name>
</gene>
<dbReference type="PROSITE" id="PS50125">
    <property type="entry name" value="GUANYLATE_CYCLASE_2"/>
    <property type="match status" value="1"/>
</dbReference>
<sequence>MTNHQDLAIILTEILSEINQGLKKLLGVDRSTIFLLDRHNPSLCSVLCNNCDRLLEVKIPVQTGMGQFDNLKHFVTEPFDCHEHLPKSHLNPEKKRIPYVAYNILSLPIINRQGYPIAFVQFLNKLKPQNKPEDSIYKRVDMNGFTKEDWNRFTKATAAILTTIERSQGIQAEIKKQRVFVAFIKAIHTISQGGLDLDATLKLILDEAKALINADRTMLWLLNEESHELWTKVAMADGSFKTLHLPIGIGFAGKVAKSRKPLDIPFDVYLHPDSESIQKWDRQIGYRTCNLLYLPIFNPSGELLGVMELVNKKKFGNFPEYNPENWPVAPEEFKASFTQADQQLMSAFSLQVGIALHNAKQFTTLKQQEEIQRNIFGNLDRGAIFTDRQGRIITANEKAKQLLNLHQDKQVEGHLIREIVTIKDGNLVKCFRDTLTGEHQQYHPHQILIAGGKEREINLSINAIADKTDSNNIYGLLVVMEETDKNNKNHNNQPSNQNLTQEWLKQHNVKSLTQENVSILCLDIRGYTSLVEEMEPEEVADLVDRYFELMMDAVLKYQGTVDKYISDTPIAIFGTSLPLQNRAWHAIQTAIEMRQRLTKFNSHYLPPNQQPLRIGIGIHSGNINNEKNGSSHSRPSDTINLTSMLERAGREYNCDIIISEITYQQCRDRIWARELDRIYTKNKKQPISIYELIGLNSQPISQQQQQIIQHYHRGRQHYLEHKFALAMSEFSQVLAINNNDKAAKLHIQRCLHWLESPPPANSKAIENLIHF</sequence>
<dbReference type="Proteomes" id="UP001204953">
    <property type="component" value="Unassembled WGS sequence"/>
</dbReference>
<dbReference type="AlphaFoldDB" id="A0AAE3KTP2"/>
<evidence type="ECO:0000313" key="3">
    <source>
        <dbReference type="EMBL" id="MCP2730727.1"/>
    </source>
</evidence>
<dbReference type="Gene3D" id="3.30.450.40">
    <property type="match status" value="2"/>
</dbReference>
<dbReference type="InterPro" id="IPR000014">
    <property type="entry name" value="PAS"/>
</dbReference>
<dbReference type="InterPro" id="IPR003018">
    <property type="entry name" value="GAF"/>
</dbReference>
<dbReference type="InterPro" id="IPR035965">
    <property type="entry name" value="PAS-like_dom_sf"/>
</dbReference>
<accession>A0AAE3KTP2</accession>
<organism evidence="3 4">
    <name type="scientific">Limnofasciculus baicalensis BBK-W-15</name>
    <dbReference type="NCBI Taxonomy" id="2699891"/>
    <lineage>
        <taxon>Bacteria</taxon>
        <taxon>Bacillati</taxon>
        <taxon>Cyanobacteriota</taxon>
        <taxon>Cyanophyceae</taxon>
        <taxon>Coleofasciculales</taxon>
        <taxon>Coleofasciculaceae</taxon>
        <taxon>Limnofasciculus</taxon>
        <taxon>Limnofasciculus baicalensis</taxon>
    </lineage>
</organism>